<dbReference type="GO" id="GO:0005886">
    <property type="term" value="C:plasma membrane"/>
    <property type="evidence" value="ECO:0007669"/>
    <property type="project" value="UniProtKB-SubCell"/>
</dbReference>
<evidence type="ECO:0000259" key="17">
    <source>
        <dbReference type="PROSITE" id="PS50885"/>
    </source>
</evidence>
<evidence type="ECO:0000313" key="19">
    <source>
        <dbReference type="Proteomes" id="UP000823891"/>
    </source>
</evidence>
<sequence>MSKNGIMGKGRRAVLLFLAVLLTALAAGCVAAVFANSFIMVEGSDGKVSYFVSPLAQKALFEDSEIFDDIFAADVKDVTRMAVIRSQLETDGAYDGKKRIDISEYVNRTNTLDEAVISAEYFLDDLVKWSNYGFSYETVYGTQEEFDRCFAIGLGVNAESTDLSVADYSLQSELTRQAIKNSVQAAGTDLLSLRIIAEMPDSVEAWLNRAEELGEEPDAASVLAVDILVPRYYSADGCDLADYASSLEEYITLRNTLVDAGNQLFHNFTEYSSFKNYYGEEQTNIRYCYQMQVDGERILFTNVSADFGGMKEDEITEYFSAYGRNLYYNPDQVELATNTDMTTEEMRAFLGSYEYAFGEGSRVWIGVDTSYPANDSLARARNAFMRFMPYYWQTIGAGTLAVLLAVWLLVVLTIYEGRTAKEDGDGYAIALHRGDRIPTELLLAALLMTAAGLAALAIVFGKIVRFGEYGFLGEETDPFLLAAAAAVAVFLLDWAGAALYLGLVRRLKAHMFWKGALVWKLGSLIRRSAFSLYEHSSIVSRELIPFFVIVLFNLCMGFVGGTPGILAAGIVDVAAGCLLYLERKDLQSIVDGTQTIGGGRFDAKIDASRMHGENRALAEAVNSIGDGIQDAVATSMKDERLKADLITNVSHDIKTPLTSIINFVKLLKREEIADERIRGYIEVLDAKSQRLKQLTDDLVEASKISSGNISLQMERINFVELINQTIGEFMEKMDEKCLQVIPSMPEQPVYIEADSRRIWRVVENLFGNVYKYALEGTRVYLDLTEQTENGQKTAVFSMKNISAQPLNINADELMQRFVRGDVSRSTEGSGLGLSIAQNLTELQNGKFDIYLDGDLFKVILTFPCMEDAGKKPGKLPMV</sequence>
<evidence type="ECO:0000256" key="12">
    <source>
        <dbReference type="ARBA" id="ARBA00023012"/>
    </source>
</evidence>
<feature type="signal peptide" evidence="15">
    <location>
        <begin position="1"/>
        <end position="26"/>
    </location>
</feature>
<dbReference type="InterPro" id="IPR003660">
    <property type="entry name" value="HAMP_dom"/>
</dbReference>
<evidence type="ECO:0000259" key="16">
    <source>
        <dbReference type="PROSITE" id="PS50109"/>
    </source>
</evidence>
<dbReference type="InterPro" id="IPR003594">
    <property type="entry name" value="HATPase_dom"/>
</dbReference>
<comment type="subcellular location">
    <subcellularLocation>
        <location evidence="2">Cell membrane</location>
        <topology evidence="2">Multi-pass membrane protein</topology>
    </subcellularLocation>
</comment>
<evidence type="ECO:0000256" key="6">
    <source>
        <dbReference type="ARBA" id="ARBA00022679"/>
    </source>
</evidence>
<protein>
    <recommendedName>
        <fullName evidence="3">histidine kinase</fullName>
        <ecNumber evidence="3">2.7.13.3</ecNumber>
    </recommendedName>
</protein>
<dbReference type="PROSITE" id="PS50885">
    <property type="entry name" value="HAMP"/>
    <property type="match status" value="1"/>
</dbReference>
<keyword evidence="11 14" id="KW-1133">Transmembrane helix</keyword>
<dbReference type="InterPro" id="IPR036890">
    <property type="entry name" value="HATPase_C_sf"/>
</dbReference>
<feature type="domain" description="Histidine kinase" evidence="16">
    <location>
        <begin position="648"/>
        <end position="866"/>
    </location>
</feature>
<comment type="caution">
    <text evidence="18">The sequence shown here is derived from an EMBL/GenBank/DDBJ whole genome shotgun (WGS) entry which is preliminary data.</text>
</comment>
<keyword evidence="9 18" id="KW-0418">Kinase</keyword>
<reference evidence="18" key="2">
    <citation type="submission" date="2021-04" db="EMBL/GenBank/DDBJ databases">
        <authorList>
            <person name="Gilroy R."/>
        </authorList>
    </citation>
    <scope>NUCLEOTIDE SEQUENCE</scope>
    <source>
        <strain evidence="18">USAMLcec2-132</strain>
    </source>
</reference>
<evidence type="ECO:0000313" key="18">
    <source>
        <dbReference type="EMBL" id="HJC25145.1"/>
    </source>
</evidence>
<keyword evidence="12" id="KW-0902">Two-component regulatory system</keyword>
<accession>A0A9D2NI41</accession>
<dbReference type="SMART" id="SM00387">
    <property type="entry name" value="HATPase_c"/>
    <property type="match status" value="1"/>
</dbReference>
<dbReference type="PANTHER" id="PTHR45528:SF1">
    <property type="entry name" value="SENSOR HISTIDINE KINASE CPXA"/>
    <property type="match status" value="1"/>
</dbReference>
<feature type="transmembrane region" description="Helical" evidence="14">
    <location>
        <begin position="390"/>
        <end position="415"/>
    </location>
</feature>
<dbReference type="Gene3D" id="1.10.287.130">
    <property type="match status" value="1"/>
</dbReference>
<dbReference type="SUPFAM" id="SSF47384">
    <property type="entry name" value="Homodimeric domain of signal transducing histidine kinase"/>
    <property type="match status" value="1"/>
</dbReference>
<feature type="transmembrane region" description="Helical" evidence="14">
    <location>
        <begin position="441"/>
        <end position="460"/>
    </location>
</feature>
<dbReference type="InterPro" id="IPR036097">
    <property type="entry name" value="HisK_dim/P_sf"/>
</dbReference>
<organism evidence="18 19">
    <name type="scientific">Candidatus Eisenbergiella merdavium</name>
    <dbReference type="NCBI Taxonomy" id="2838551"/>
    <lineage>
        <taxon>Bacteria</taxon>
        <taxon>Bacillati</taxon>
        <taxon>Bacillota</taxon>
        <taxon>Clostridia</taxon>
        <taxon>Lachnospirales</taxon>
        <taxon>Lachnospiraceae</taxon>
        <taxon>Eisenbergiella</taxon>
    </lineage>
</organism>
<evidence type="ECO:0000256" key="7">
    <source>
        <dbReference type="ARBA" id="ARBA00022692"/>
    </source>
</evidence>
<dbReference type="EC" id="2.7.13.3" evidence="3"/>
<comment type="catalytic activity">
    <reaction evidence="1">
        <text>ATP + protein L-histidine = ADP + protein N-phospho-L-histidine.</text>
        <dbReference type="EC" id="2.7.13.3"/>
    </reaction>
</comment>
<reference evidence="18" key="1">
    <citation type="journal article" date="2021" name="PeerJ">
        <title>Extensive microbial diversity within the chicken gut microbiome revealed by metagenomics and culture.</title>
        <authorList>
            <person name="Gilroy R."/>
            <person name="Ravi A."/>
            <person name="Getino M."/>
            <person name="Pursley I."/>
            <person name="Horton D.L."/>
            <person name="Alikhan N.F."/>
            <person name="Baker D."/>
            <person name="Gharbi K."/>
            <person name="Hall N."/>
            <person name="Watson M."/>
            <person name="Adriaenssens E.M."/>
            <person name="Foster-Nyarko E."/>
            <person name="Jarju S."/>
            <person name="Secka A."/>
            <person name="Antonio M."/>
            <person name="Oren A."/>
            <person name="Chaudhuri R.R."/>
            <person name="La Ragione R."/>
            <person name="Hildebrand F."/>
            <person name="Pallen M.J."/>
        </authorList>
    </citation>
    <scope>NUCLEOTIDE SEQUENCE</scope>
    <source>
        <strain evidence="18">USAMLcec2-132</strain>
    </source>
</reference>
<feature type="transmembrane region" description="Helical" evidence="14">
    <location>
        <begin position="480"/>
        <end position="504"/>
    </location>
</feature>
<dbReference type="PROSITE" id="PS51257">
    <property type="entry name" value="PROKAR_LIPOPROTEIN"/>
    <property type="match status" value="1"/>
</dbReference>
<evidence type="ECO:0000256" key="15">
    <source>
        <dbReference type="SAM" id="SignalP"/>
    </source>
</evidence>
<dbReference type="PROSITE" id="PS50109">
    <property type="entry name" value="HIS_KIN"/>
    <property type="match status" value="1"/>
</dbReference>
<keyword evidence="8" id="KW-0547">Nucleotide-binding</keyword>
<keyword evidence="10" id="KW-0067">ATP-binding</keyword>
<name>A0A9D2NI41_9FIRM</name>
<evidence type="ECO:0000256" key="2">
    <source>
        <dbReference type="ARBA" id="ARBA00004651"/>
    </source>
</evidence>
<dbReference type="SUPFAM" id="SSF55874">
    <property type="entry name" value="ATPase domain of HSP90 chaperone/DNA topoisomerase II/histidine kinase"/>
    <property type="match status" value="1"/>
</dbReference>
<feature type="domain" description="HAMP" evidence="17">
    <location>
        <begin position="586"/>
        <end position="633"/>
    </location>
</feature>
<gene>
    <name evidence="18" type="ORF">H9761_15830</name>
</gene>
<dbReference type="Gene3D" id="3.30.565.10">
    <property type="entry name" value="Histidine kinase-like ATPase, C-terminal domain"/>
    <property type="match status" value="1"/>
</dbReference>
<proteinExistence type="predicted"/>
<keyword evidence="15" id="KW-0732">Signal</keyword>
<keyword evidence="7 14" id="KW-0812">Transmembrane</keyword>
<evidence type="ECO:0000256" key="14">
    <source>
        <dbReference type="SAM" id="Phobius"/>
    </source>
</evidence>
<dbReference type="PANTHER" id="PTHR45528">
    <property type="entry name" value="SENSOR HISTIDINE KINASE CPXA"/>
    <property type="match status" value="1"/>
</dbReference>
<evidence type="ECO:0000256" key="8">
    <source>
        <dbReference type="ARBA" id="ARBA00022741"/>
    </source>
</evidence>
<dbReference type="CDD" id="cd00082">
    <property type="entry name" value="HisKA"/>
    <property type="match status" value="1"/>
</dbReference>
<evidence type="ECO:0000256" key="10">
    <source>
        <dbReference type="ARBA" id="ARBA00022840"/>
    </source>
</evidence>
<dbReference type="Pfam" id="PF02518">
    <property type="entry name" value="HATPase_c"/>
    <property type="match status" value="1"/>
</dbReference>
<evidence type="ECO:0000256" key="9">
    <source>
        <dbReference type="ARBA" id="ARBA00022777"/>
    </source>
</evidence>
<dbReference type="Proteomes" id="UP000823891">
    <property type="component" value="Unassembled WGS sequence"/>
</dbReference>
<keyword evidence="5" id="KW-0597">Phosphoprotein</keyword>
<dbReference type="AlphaFoldDB" id="A0A9D2NI41"/>
<keyword evidence="4" id="KW-1003">Cell membrane</keyword>
<dbReference type="InterPro" id="IPR003661">
    <property type="entry name" value="HisK_dim/P_dom"/>
</dbReference>
<dbReference type="Pfam" id="PF00512">
    <property type="entry name" value="HisKA"/>
    <property type="match status" value="1"/>
</dbReference>
<dbReference type="GO" id="GO:0000155">
    <property type="term" value="F:phosphorelay sensor kinase activity"/>
    <property type="evidence" value="ECO:0007669"/>
    <property type="project" value="InterPro"/>
</dbReference>
<evidence type="ECO:0000256" key="4">
    <source>
        <dbReference type="ARBA" id="ARBA00022475"/>
    </source>
</evidence>
<evidence type="ECO:0000256" key="13">
    <source>
        <dbReference type="ARBA" id="ARBA00023136"/>
    </source>
</evidence>
<dbReference type="InterPro" id="IPR005467">
    <property type="entry name" value="His_kinase_dom"/>
</dbReference>
<evidence type="ECO:0000256" key="5">
    <source>
        <dbReference type="ARBA" id="ARBA00022553"/>
    </source>
</evidence>
<dbReference type="EMBL" id="DWWS01000055">
    <property type="protein sequence ID" value="HJC25145.1"/>
    <property type="molecule type" value="Genomic_DNA"/>
</dbReference>
<feature type="chain" id="PRO_5038452190" description="histidine kinase" evidence="15">
    <location>
        <begin position="27"/>
        <end position="878"/>
    </location>
</feature>
<dbReference type="SMART" id="SM00388">
    <property type="entry name" value="HisKA"/>
    <property type="match status" value="1"/>
</dbReference>
<keyword evidence="13 14" id="KW-0472">Membrane</keyword>
<dbReference type="InterPro" id="IPR050398">
    <property type="entry name" value="HssS/ArlS-like"/>
</dbReference>
<keyword evidence="6" id="KW-0808">Transferase</keyword>
<evidence type="ECO:0000256" key="3">
    <source>
        <dbReference type="ARBA" id="ARBA00012438"/>
    </source>
</evidence>
<dbReference type="GO" id="GO:0005524">
    <property type="term" value="F:ATP binding"/>
    <property type="evidence" value="ECO:0007669"/>
    <property type="project" value="UniProtKB-KW"/>
</dbReference>
<evidence type="ECO:0000256" key="11">
    <source>
        <dbReference type="ARBA" id="ARBA00022989"/>
    </source>
</evidence>
<evidence type="ECO:0000256" key="1">
    <source>
        <dbReference type="ARBA" id="ARBA00000085"/>
    </source>
</evidence>